<gene>
    <name evidence="2" type="ORF">ANACOL_00582</name>
</gene>
<dbReference type="HOGENOM" id="CLU_3057908_0_0_9"/>
<feature type="compositionally biased region" description="Polar residues" evidence="1">
    <location>
        <begin position="34"/>
        <end position="47"/>
    </location>
</feature>
<comment type="caution">
    <text evidence="2">The sequence shown here is derived from an EMBL/GenBank/DDBJ whole genome shotgun (WGS) entry which is preliminary data.</text>
</comment>
<name>B0P754_9FIRM</name>
<proteinExistence type="predicted"/>
<reference evidence="2" key="1">
    <citation type="submission" date="2007-11" db="EMBL/GenBank/DDBJ databases">
        <authorList>
            <person name="Fulton L."/>
            <person name="Clifton S."/>
            <person name="Fulton B."/>
            <person name="Xu J."/>
            <person name="Minx P."/>
            <person name="Pepin K.H."/>
            <person name="Johnson M."/>
            <person name="Thiruvilangam P."/>
            <person name="Bhonagiri V."/>
            <person name="Nash W.E."/>
            <person name="Mardis E.R."/>
            <person name="Wilson R.K."/>
        </authorList>
    </citation>
    <scope>NUCLEOTIDE SEQUENCE [LARGE SCALE GENOMIC DNA]</scope>
    <source>
        <strain evidence="2">DSM 17241</strain>
    </source>
</reference>
<dbReference type="Proteomes" id="UP000003803">
    <property type="component" value="Unassembled WGS sequence"/>
</dbReference>
<evidence type="ECO:0000256" key="1">
    <source>
        <dbReference type="SAM" id="MobiDB-lite"/>
    </source>
</evidence>
<organism evidence="2 3">
    <name type="scientific">Anaerotruncus colihominis DSM 17241</name>
    <dbReference type="NCBI Taxonomy" id="445972"/>
    <lineage>
        <taxon>Bacteria</taxon>
        <taxon>Bacillati</taxon>
        <taxon>Bacillota</taxon>
        <taxon>Clostridia</taxon>
        <taxon>Eubacteriales</taxon>
        <taxon>Oscillospiraceae</taxon>
        <taxon>Anaerotruncus</taxon>
    </lineage>
</organism>
<accession>B0P754</accession>
<keyword evidence="3" id="KW-1185">Reference proteome</keyword>
<evidence type="ECO:0000313" key="3">
    <source>
        <dbReference type="Proteomes" id="UP000003803"/>
    </source>
</evidence>
<feature type="region of interest" description="Disordered" evidence="1">
    <location>
        <begin position="34"/>
        <end position="53"/>
    </location>
</feature>
<dbReference type="EMBL" id="ABGD02000005">
    <property type="protein sequence ID" value="EDS13029.1"/>
    <property type="molecule type" value="Genomic_DNA"/>
</dbReference>
<reference evidence="2" key="2">
    <citation type="submission" date="2013-09" db="EMBL/GenBank/DDBJ databases">
        <title>Draft genome sequence of Anaerotruncus colihominis(DSM 17241).</title>
        <authorList>
            <person name="Sudarsanam P."/>
            <person name="Ley R."/>
            <person name="Guruge J."/>
            <person name="Turnbaugh P.J."/>
            <person name="Mahowald M."/>
            <person name="Liep D."/>
            <person name="Gordon J."/>
        </authorList>
    </citation>
    <scope>NUCLEOTIDE SEQUENCE</scope>
    <source>
        <strain evidence="2">DSM 17241</strain>
    </source>
</reference>
<sequence length="53" mass="5654">MQFIAAAPAPVIQTGVEVLFRACLIIKELPDFSQTTGESKAKNTGTLPDSEAF</sequence>
<dbReference type="AlphaFoldDB" id="B0P754"/>
<protein>
    <submittedName>
        <fullName evidence="2">Uncharacterized protein</fullName>
    </submittedName>
</protein>
<evidence type="ECO:0000313" key="2">
    <source>
        <dbReference type="EMBL" id="EDS13029.1"/>
    </source>
</evidence>